<feature type="compositionally biased region" description="Basic residues" evidence="5">
    <location>
        <begin position="19"/>
        <end position="28"/>
    </location>
</feature>
<keyword evidence="3" id="KW-0804">Transcription</keyword>
<dbReference type="Pfam" id="PF05132">
    <property type="entry name" value="RNA_pol_Rpc4"/>
    <property type="match status" value="1"/>
</dbReference>
<proteinExistence type="predicted"/>
<keyword evidence="2" id="KW-0240">DNA-directed RNA polymerase</keyword>
<gene>
    <name evidence="6" type="ORF">LAME_0B06678G</name>
</gene>
<evidence type="ECO:0000256" key="5">
    <source>
        <dbReference type="SAM" id="MobiDB-lite"/>
    </source>
</evidence>
<evidence type="ECO:0000256" key="1">
    <source>
        <dbReference type="ARBA" id="ARBA00004123"/>
    </source>
</evidence>
<feature type="compositionally biased region" description="Basic and acidic residues" evidence="5">
    <location>
        <begin position="326"/>
        <end position="348"/>
    </location>
</feature>
<feature type="region of interest" description="Disordered" evidence="5">
    <location>
        <begin position="301"/>
        <end position="379"/>
    </location>
</feature>
<dbReference type="AlphaFoldDB" id="A0A1G4IWP4"/>
<keyword evidence="4" id="KW-0539">Nucleus</keyword>
<feature type="region of interest" description="Disordered" evidence="5">
    <location>
        <begin position="123"/>
        <end position="166"/>
    </location>
</feature>
<name>A0A1G4IWP4_9SACH</name>
<feature type="compositionally biased region" description="Basic and acidic residues" evidence="5">
    <location>
        <begin position="29"/>
        <end position="38"/>
    </location>
</feature>
<feature type="compositionally biased region" description="Basic and acidic residues" evidence="5">
    <location>
        <begin position="135"/>
        <end position="149"/>
    </location>
</feature>
<evidence type="ECO:0000256" key="3">
    <source>
        <dbReference type="ARBA" id="ARBA00023163"/>
    </source>
</evidence>
<keyword evidence="7" id="KW-1185">Reference proteome</keyword>
<feature type="compositionally biased region" description="Basic and acidic residues" evidence="5">
    <location>
        <begin position="360"/>
        <end position="379"/>
    </location>
</feature>
<evidence type="ECO:0000313" key="6">
    <source>
        <dbReference type="EMBL" id="SCU81356.1"/>
    </source>
</evidence>
<comment type="subcellular location">
    <subcellularLocation>
        <location evidence="1">Nucleus</location>
    </subcellularLocation>
</comment>
<dbReference type="InterPro" id="IPR007811">
    <property type="entry name" value="RPC4"/>
</dbReference>
<feature type="region of interest" description="Disordered" evidence="5">
    <location>
        <begin position="203"/>
        <end position="229"/>
    </location>
</feature>
<protein>
    <submittedName>
        <fullName evidence="6">LAME_0B06678g1_1</fullName>
    </submittedName>
</protein>
<dbReference type="GO" id="GO:0042797">
    <property type="term" value="P:tRNA transcription by RNA polymerase III"/>
    <property type="evidence" value="ECO:0007669"/>
    <property type="project" value="TreeGrafter"/>
</dbReference>
<feature type="region of interest" description="Disordered" evidence="5">
    <location>
        <begin position="1"/>
        <end position="69"/>
    </location>
</feature>
<dbReference type="GO" id="GO:0005666">
    <property type="term" value="C:RNA polymerase III complex"/>
    <property type="evidence" value="ECO:0007669"/>
    <property type="project" value="InterPro"/>
</dbReference>
<organism evidence="6 7">
    <name type="scientific">Lachancea meyersii CBS 8951</name>
    <dbReference type="NCBI Taxonomy" id="1266667"/>
    <lineage>
        <taxon>Eukaryota</taxon>
        <taxon>Fungi</taxon>
        <taxon>Dikarya</taxon>
        <taxon>Ascomycota</taxon>
        <taxon>Saccharomycotina</taxon>
        <taxon>Saccharomycetes</taxon>
        <taxon>Saccharomycetales</taxon>
        <taxon>Saccharomycetaceae</taxon>
        <taxon>Lachancea</taxon>
    </lineage>
</organism>
<dbReference type="GO" id="GO:0003677">
    <property type="term" value="F:DNA binding"/>
    <property type="evidence" value="ECO:0007669"/>
    <property type="project" value="InterPro"/>
</dbReference>
<evidence type="ECO:0000256" key="2">
    <source>
        <dbReference type="ARBA" id="ARBA00022478"/>
    </source>
</evidence>
<evidence type="ECO:0000256" key="4">
    <source>
        <dbReference type="ARBA" id="ARBA00023242"/>
    </source>
</evidence>
<dbReference type="PANTHER" id="PTHR13408">
    <property type="entry name" value="DNA-DIRECTED RNA POLYMERASE III"/>
    <property type="match status" value="1"/>
</dbReference>
<sequence>MAGTGRLPGLNQGAAKPGLKFKPKALARRSKEEREKAIPKTATEEVANSYNNKKKYSKRDQGNRQKRVPKYLLNTRVVGAGFGAENFAGGGLNARTGFIKSEGGPAGHPDLMQLGMKQMNGGVKGLDDEEDSDGGDGHTRINMGREYRSNEVFSSDDEKLDTPTNEAGEIDEEALRSKRLAHFFPVRAVRVRHEDMDVVQKELKDSLSDNTTREPTPGTALKQEESGLPNVLQQRDFDLQDKLNALQLQNEFASVDSQEGLDEVKRLNQDYVHIVKKLSKINDQPGKFMFFQLPAVLPDFETPPAPAEEPSHATEAAKAVETTDEAEAKIEADSTVKTDDSQNTDSKEQAPVAEAPATEAPKDKKLNGKKEAVSQDDKPLAGNIGSLRVHKSGRLSVKIGNVIMDINRGAENTFMQEVVALDERAEERTVELLGQIMGKAVVTPKF</sequence>
<dbReference type="Proteomes" id="UP000191144">
    <property type="component" value="Chromosome B"/>
</dbReference>
<dbReference type="EMBL" id="LT598478">
    <property type="protein sequence ID" value="SCU81356.1"/>
    <property type="molecule type" value="Genomic_DNA"/>
</dbReference>
<reference evidence="7" key="1">
    <citation type="submission" date="2016-03" db="EMBL/GenBank/DDBJ databases">
        <authorList>
            <person name="Devillers Hugo."/>
        </authorList>
    </citation>
    <scope>NUCLEOTIDE SEQUENCE [LARGE SCALE GENOMIC DNA]</scope>
</reference>
<evidence type="ECO:0000313" key="7">
    <source>
        <dbReference type="Proteomes" id="UP000191144"/>
    </source>
</evidence>
<dbReference type="OrthoDB" id="5836119at2759"/>
<accession>A0A1G4IWP4</accession>
<dbReference type="PANTHER" id="PTHR13408:SF0">
    <property type="entry name" value="DNA-DIRECTED RNA POLYMERASE III SUBUNIT RPC4"/>
    <property type="match status" value="1"/>
</dbReference>
<feature type="compositionally biased region" description="Low complexity" evidence="5">
    <location>
        <begin position="349"/>
        <end position="359"/>
    </location>
</feature>